<organism evidence="3 4">
    <name type="scientific">Agromyces albus</name>
    <dbReference type="NCBI Taxonomy" id="205332"/>
    <lineage>
        <taxon>Bacteria</taxon>
        <taxon>Bacillati</taxon>
        <taxon>Actinomycetota</taxon>
        <taxon>Actinomycetes</taxon>
        <taxon>Micrococcales</taxon>
        <taxon>Microbacteriaceae</taxon>
        <taxon>Agromyces</taxon>
    </lineage>
</organism>
<dbReference type="GO" id="GO:0005975">
    <property type="term" value="P:carbohydrate metabolic process"/>
    <property type="evidence" value="ECO:0007669"/>
    <property type="project" value="InterPro"/>
</dbReference>
<dbReference type="Pfam" id="PF14742">
    <property type="entry name" value="GDE_N_bis"/>
    <property type="match status" value="1"/>
</dbReference>
<comment type="caution">
    <text evidence="3">The sequence shown here is derived from an EMBL/GenBank/DDBJ whole genome shotgun (WGS) entry which is preliminary data.</text>
</comment>
<evidence type="ECO:0000259" key="2">
    <source>
        <dbReference type="Pfam" id="PF22422"/>
    </source>
</evidence>
<dbReference type="OrthoDB" id="9759959at2"/>
<dbReference type="InterPro" id="IPR032856">
    <property type="entry name" value="GDE_N_bis"/>
</dbReference>
<dbReference type="EMBL" id="SDPN01000008">
    <property type="protein sequence ID" value="RXZ71991.1"/>
    <property type="molecule type" value="Genomic_DNA"/>
</dbReference>
<evidence type="ECO:0000259" key="1">
    <source>
        <dbReference type="Pfam" id="PF14742"/>
    </source>
</evidence>
<name>A0A4Q2L6T6_9MICO</name>
<accession>A0A4Q2L6T6</accession>
<evidence type="ECO:0000313" key="3">
    <source>
        <dbReference type="EMBL" id="RXZ71991.1"/>
    </source>
</evidence>
<dbReference type="RefSeq" id="WP_129520064.1">
    <property type="nucleotide sequence ID" value="NZ_SDPN01000008.1"/>
</dbReference>
<dbReference type="InterPro" id="IPR012341">
    <property type="entry name" value="6hp_glycosidase-like_sf"/>
</dbReference>
<feature type="domain" description="Mannosylglycerate hydrolase MGH1-like glycoside hydrolase" evidence="2">
    <location>
        <begin position="409"/>
        <end position="586"/>
    </location>
</feature>
<protein>
    <submittedName>
        <fullName evidence="3">Amylo-alpha-1,6-glucosidase</fullName>
    </submittedName>
</protein>
<gene>
    <name evidence="3" type="ORF">ESP51_06370</name>
</gene>
<dbReference type="Pfam" id="PF22422">
    <property type="entry name" value="MGH1-like_GH"/>
    <property type="match status" value="1"/>
</dbReference>
<dbReference type="AlphaFoldDB" id="A0A4Q2L6T6"/>
<dbReference type="Gene3D" id="1.50.10.10">
    <property type="match status" value="1"/>
</dbReference>
<dbReference type="InterPro" id="IPR008928">
    <property type="entry name" value="6-hairpin_glycosidase_sf"/>
</dbReference>
<dbReference type="Proteomes" id="UP000293865">
    <property type="component" value="Unassembled WGS sequence"/>
</dbReference>
<keyword evidence="4" id="KW-1185">Reference proteome</keyword>
<feature type="domain" description="Putative glycogen debranching enzyme N-terminal" evidence="1">
    <location>
        <begin position="20"/>
        <end position="200"/>
    </location>
</feature>
<evidence type="ECO:0000313" key="4">
    <source>
        <dbReference type="Proteomes" id="UP000293865"/>
    </source>
</evidence>
<dbReference type="InterPro" id="IPR054491">
    <property type="entry name" value="MGH1-like_GH"/>
</dbReference>
<reference evidence="3 4" key="1">
    <citation type="submission" date="2019-01" db="EMBL/GenBank/DDBJ databases">
        <title>Agromyces.</title>
        <authorList>
            <person name="Li J."/>
        </authorList>
    </citation>
    <scope>NUCLEOTIDE SEQUENCE [LARGE SCALE GENOMIC DNA]</scope>
    <source>
        <strain evidence="3 4">DSM 15934</strain>
    </source>
</reference>
<dbReference type="SUPFAM" id="SSF48208">
    <property type="entry name" value="Six-hairpin glycosidases"/>
    <property type="match status" value="1"/>
</dbReference>
<proteinExistence type="predicted"/>
<sequence>MTGWNVDTLAQSAGAGAITIVEGSAFCVSSFNGDILPELPHGVFFRDTRLVSRLMLLVDGSPVEPLSSLTPEPYRAVMIGRAGHVPGRADTPIIVERDRRVDGGLREDITLQSFSREPIICRVEVVLEADFADIFEVKEGRARGTPRPASDAQPGRLRMDSLGDGEGLGVSISAHGGSIVGDRLVFDVILTPHGSWTRRLHLTPTAYGADLVTGHTFEGPFHEAEPLRRFMAWHSGIPVPSVENDEIERVIVQSQRDLGALRIFNPDHPERAVVAAGVPWFMALFGRDSLLTALMSLPLDPTLALGTLQTLADLQGVKLEPSSEEQPGRILHEVRLGATTNLALGGGSVYYGTVDATPLFVVVLGELARWGGLPDDADDLIAAADRALEWIDRDGDRDNDGFVEYARLNEHGLINQGWKDSWDGINFADGSLAEAPIALCEVQGYAYAAFSERAMLASIRGHDESARIWESRASALKAEFNAQFWMPDRKYFAIALDRDKRQVDACASNMGHCLWSGIVDDDKAAYVAERLLSDEMFTGWGVRTLASNMGAYNPASYHNGSVWPHDNAIVAAGLMRYGFVEEAERIVFGLFDAAGFFNGRLPELFCGFDRSQYPEPVSYPASCSPQAWAAATPFSLLRTLLRFDPSVPTGEVWLAPMVPARFGDLRLENVPLAGARVSVDVEREGASITGLPPGLAVRHEPRPSANVRTRRGAR</sequence>